<feature type="non-terminal residue" evidence="2">
    <location>
        <position position="1"/>
    </location>
</feature>
<gene>
    <name evidence="2" type="ORF">BV898_11119</name>
</gene>
<organism evidence="2 3">
    <name type="scientific">Hypsibius exemplaris</name>
    <name type="common">Freshwater tardigrade</name>
    <dbReference type="NCBI Taxonomy" id="2072580"/>
    <lineage>
        <taxon>Eukaryota</taxon>
        <taxon>Metazoa</taxon>
        <taxon>Ecdysozoa</taxon>
        <taxon>Tardigrada</taxon>
        <taxon>Eutardigrada</taxon>
        <taxon>Parachela</taxon>
        <taxon>Hypsibioidea</taxon>
        <taxon>Hypsibiidae</taxon>
        <taxon>Hypsibius</taxon>
    </lineage>
</organism>
<evidence type="ECO:0000256" key="1">
    <source>
        <dbReference type="SAM" id="Coils"/>
    </source>
</evidence>
<evidence type="ECO:0000313" key="3">
    <source>
        <dbReference type="Proteomes" id="UP000192578"/>
    </source>
</evidence>
<comment type="caution">
    <text evidence="2">The sequence shown here is derived from an EMBL/GenBank/DDBJ whole genome shotgun (WGS) entry which is preliminary data.</text>
</comment>
<keyword evidence="3" id="KW-1185">Reference proteome</keyword>
<feature type="coiled-coil region" evidence="1">
    <location>
        <begin position="115"/>
        <end position="177"/>
    </location>
</feature>
<dbReference type="EMBL" id="MTYJ01000101">
    <property type="protein sequence ID" value="OQV14614.1"/>
    <property type="molecule type" value="Genomic_DNA"/>
</dbReference>
<proteinExistence type="predicted"/>
<protein>
    <submittedName>
        <fullName evidence="2">Uncharacterized protein</fullName>
    </submittedName>
</protein>
<evidence type="ECO:0000313" key="2">
    <source>
        <dbReference type="EMBL" id="OQV14614.1"/>
    </source>
</evidence>
<feature type="coiled-coil region" evidence="1">
    <location>
        <begin position="220"/>
        <end position="346"/>
    </location>
</feature>
<reference evidence="3" key="1">
    <citation type="submission" date="2017-01" db="EMBL/GenBank/DDBJ databases">
        <title>Comparative genomics of anhydrobiosis in the tardigrade Hypsibius dujardini.</title>
        <authorList>
            <person name="Yoshida Y."/>
            <person name="Koutsovoulos G."/>
            <person name="Laetsch D."/>
            <person name="Stevens L."/>
            <person name="Kumar S."/>
            <person name="Horikawa D."/>
            <person name="Ishino K."/>
            <person name="Komine S."/>
            <person name="Tomita M."/>
            <person name="Blaxter M."/>
            <person name="Arakawa K."/>
        </authorList>
    </citation>
    <scope>NUCLEOTIDE SEQUENCE [LARGE SCALE GENOMIC DNA]</scope>
    <source>
        <strain evidence="3">Z151</strain>
    </source>
</reference>
<keyword evidence="1" id="KW-0175">Coiled coil</keyword>
<dbReference type="Proteomes" id="UP000192578">
    <property type="component" value="Unassembled WGS sequence"/>
</dbReference>
<name>A0A1W0WHD4_HYPEX</name>
<accession>A0A1W0WHD4</accession>
<dbReference type="AlphaFoldDB" id="A0A1W0WHD4"/>
<sequence length="359" mass="40740">MYSDGGRGLPSDYGSFLREKRSQARAAKQVTKSLPAPSVSALIVDNSDNNGVPWRPPGPSFTDSLQLSLGRRVVENGELTVKVLQLESHVAAQSSDYRRKCNEIAVLESTHQFELAQSRAQAEDLRHSLDEAKRQVCLLQSKISVPDEEVPRMAVKISELEELCGSVRAELRRVQEESDTRLQSQAAEFEQELEDVRCAGRGAASFREEQLVDTDFANDIAALQEERNQLHGSLECVKAQLENLRHHRKQCEAREIQNSQQLEDLKKSLDLAEYEKNKLIKLNIDSLTELRNKLSTSMDDVQLWRRTADNLTDEKKRLQTDLMNLVIKHERETQSWEEKLAEIADRSASTANETLNDME</sequence>